<reference evidence="1" key="1">
    <citation type="submission" date="2024-05" db="EMBL/GenBank/DDBJ databases">
        <title>Isolation and characterization of Sporomusa carbonis sp. nov., a carboxydotrophic hydrogenogen in the genus of Sporomusa isolated from a charcoal burning pile.</title>
        <authorList>
            <person name="Boeer T."/>
            <person name="Rosenbaum F."/>
            <person name="Eysell L."/>
            <person name="Mueller V."/>
            <person name="Daniel R."/>
            <person name="Poehlein A."/>
        </authorList>
    </citation>
    <scope>NUCLEOTIDE SEQUENCE [LARGE SCALE GENOMIC DNA]</scope>
    <source>
        <strain evidence="1">DSM 10669</strain>
    </source>
</reference>
<dbReference type="InterPro" id="IPR038636">
    <property type="entry name" value="Wzi_sf"/>
</dbReference>
<accession>A0ABZ3IR48</accession>
<evidence type="ECO:0000313" key="1">
    <source>
        <dbReference type="EMBL" id="XFO68040.1"/>
    </source>
</evidence>
<dbReference type="InterPro" id="IPR026950">
    <property type="entry name" value="Caps_assemb_Wzi"/>
</dbReference>
<sequence length="541" mass="59676">MVKQALFGVVVIAVCKLICYNNSYGGDSIMSWKRCLAAGLLITALTASAQAAPSDFVSPNVPLSSPLYGYIEKFDGMGYLKSMPNGTKPYTRMQMAQWLTEIQAKADKQPLPQYLAGMKSELEQELAPELQILAGKQADLSLKLREVRLELGDYNGDSVSYSKNGSPRASYQPLNGNNNGYRYGQGGNIIGSVQLSGKIGQDVVVALEPRFSYDDDQQGDAALTSGYVKTRINGMAIQLGKDPVFWGHGATGSLILGNNMTPLTSIKLSNLEPYTSNGFFRFLGDMNFTAMYSELESNRTNLSANEVDSPSFVAMRGTFTPQKNFTFGLSFASMVGGEGKSLSSGDYGDWLLGRNSQVEDDKWNNIAGLDFKVRLPHWGGAQIYGELYGEDQANYLPSKVAERVGVYIPRLNKDGAWDMKAEYAHTSNVWYTHGLYTNGYVYKDDIIGDPMGHDSNQYYVQLGHYLNKDSKISLNANYIAMDRSAIVQQTIKSGWLQYQTKLQENVFLESQVGIAKISNADFTSGNNETNHFAGVSVRWLY</sequence>
<proteinExistence type="predicted"/>
<evidence type="ECO:0000313" key="2">
    <source>
        <dbReference type="Proteomes" id="UP000216752"/>
    </source>
</evidence>
<protein>
    <recommendedName>
        <fullName evidence="3">Capsule assembly protein Wzi</fullName>
    </recommendedName>
</protein>
<dbReference type="Gene3D" id="2.40.160.130">
    <property type="entry name" value="Capsule assembly protein Wzi"/>
    <property type="match status" value="1"/>
</dbReference>
<dbReference type="Proteomes" id="UP000216752">
    <property type="component" value="Chromosome"/>
</dbReference>
<dbReference type="EMBL" id="CP155573">
    <property type="protein sequence ID" value="XFO68040.1"/>
    <property type="molecule type" value="Genomic_DNA"/>
</dbReference>
<gene>
    <name evidence="1" type="ORF">SPSIL_042600</name>
</gene>
<keyword evidence="2" id="KW-1185">Reference proteome</keyword>
<name>A0ABZ3IR48_9FIRM</name>
<organism evidence="1 2">
    <name type="scientific">Sporomusa silvacetica DSM 10669</name>
    <dbReference type="NCBI Taxonomy" id="1123289"/>
    <lineage>
        <taxon>Bacteria</taxon>
        <taxon>Bacillati</taxon>
        <taxon>Bacillota</taxon>
        <taxon>Negativicutes</taxon>
        <taxon>Selenomonadales</taxon>
        <taxon>Sporomusaceae</taxon>
        <taxon>Sporomusa</taxon>
    </lineage>
</organism>
<dbReference type="Pfam" id="PF14052">
    <property type="entry name" value="Caps_assemb_Wzi"/>
    <property type="match status" value="1"/>
</dbReference>
<evidence type="ECO:0008006" key="3">
    <source>
        <dbReference type="Google" id="ProtNLM"/>
    </source>
</evidence>